<sequence length="583" mass="67252">MVFHRRSFSTGRSDRRREDSELYVQTHFTPQAKQLPHHQQQQAYHQQMSTTSAMSSSLIPISASIGASSFNKPILTARTSAPPLSTTSIVFSMEERQKKPQHFFTTPRVGARGRSESVDDSRTHVGHHTASSAAMDVERSARDIFRRNPSTIAEVRDDIDEGIDDSDDDGDYSITRFRKNVQVHKRVQSELLLPPKRGTDVLKGGGSCPSRRVPLLNPYSRDTSSLRAVPNTVMLDDHDGHRDDLSLHSVHSRSTQLTKDTSSLSKRPPRHSFPNLKEPKPTMSTSSHSKESGSTFKDDDNSSVDTFEHYRVLARNQVLEKQVASKNDEIEELKRELHSIERKHEEKIASVEAQIRQSFKSEVEQMKRQYEHRHEESLRDARRDADAVHQTLEKELRQAMLAESERECQWKQVQTERMQAKEMMGELDHYKEEAKRLMVVNERMKRCCDTLENDVSLHKREQETLNTAYQAVLAEKVGYERDVADLKSQFHELIQDHEQTRATTLAEKKEMMHELKSLQKQQKKAAKYTTVLEKQQEQMDHVINEYQDKVEELSRCNEELRRENGGLKEELIQVLEAASDFQN</sequence>
<feature type="compositionally biased region" description="Basic and acidic residues" evidence="3">
    <location>
        <begin position="113"/>
        <end position="123"/>
    </location>
</feature>
<dbReference type="PANTHER" id="PTHR24200">
    <property type="entry name" value="TOUCAN, ISOFORM A"/>
    <property type="match status" value="1"/>
</dbReference>
<keyword evidence="5" id="KW-1185">Reference proteome</keyword>
<feature type="region of interest" description="Disordered" evidence="3">
    <location>
        <begin position="196"/>
        <end position="302"/>
    </location>
</feature>
<evidence type="ECO:0000313" key="4">
    <source>
        <dbReference type="EMBL" id="EED88422.1"/>
    </source>
</evidence>
<accession>B8CD82</accession>
<dbReference type="HOGENOM" id="CLU_468156_0_0_1"/>
<evidence type="ECO:0000256" key="2">
    <source>
        <dbReference type="SAM" id="Coils"/>
    </source>
</evidence>
<dbReference type="InterPro" id="IPR051293">
    <property type="entry name" value="MTUS1/CCDC69"/>
</dbReference>
<evidence type="ECO:0000256" key="1">
    <source>
        <dbReference type="ARBA" id="ARBA00023054"/>
    </source>
</evidence>
<feature type="compositionally biased region" description="Basic and acidic residues" evidence="3">
    <location>
        <begin position="235"/>
        <end position="246"/>
    </location>
</feature>
<evidence type="ECO:0000313" key="5">
    <source>
        <dbReference type="Proteomes" id="UP000001449"/>
    </source>
</evidence>
<protein>
    <submittedName>
        <fullName evidence="4">Uncharacterized protein</fullName>
    </submittedName>
</protein>
<dbReference type="PaxDb" id="35128-Thaps24981"/>
<dbReference type="Proteomes" id="UP000001449">
    <property type="component" value="Chromosome 15"/>
</dbReference>
<reference evidence="4 5" key="1">
    <citation type="journal article" date="2004" name="Science">
        <title>The genome of the diatom Thalassiosira pseudonana: ecology, evolution, and metabolism.</title>
        <authorList>
            <person name="Armbrust E.V."/>
            <person name="Berges J.A."/>
            <person name="Bowler C."/>
            <person name="Green B.R."/>
            <person name="Martinez D."/>
            <person name="Putnam N.H."/>
            <person name="Zhou S."/>
            <person name="Allen A.E."/>
            <person name="Apt K.E."/>
            <person name="Bechner M."/>
            <person name="Brzezinski M.A."/>
            <person name="Chaal B.K."/>
            <person name="Chiovitti A."/>
            <person name="Davis A.K."/>
            <person name="Demarest M.S."/>
            <person name="Detter J.C."/>
            <person name="Glavina T."/>
            <person name="Goodstein D."/>
            <person name="Hadi M.Z."/>
            <person name="Hellsten U."/>
            <person name="Hildebrand M."/>
            <person name="Jenkins B.D."/>
            <person name="Jurka J."/>
            <person name="Kapitonov V.V."/>
            <person name="Kroger N."/>
            <person name="Lau W.W."/>
            <person name="Lane T.W."/>
            <person name="Larimer F.W."/>
            <person name="Lippmeier J.C."/>
            <person name="Lucas S."/>
            <person name="Medina M."/>
            <person name="Montsant A."/>
            <person name="Obornik M."/>
            <person name="Parker M.S."/>
            <person name="Palenik B."/>
            <person name="Pazour G.J."/>
            <person name="Richardson P.M."/>
            <person name="Rynearson T.A."/>
            <person name="Saito M.A."/>
            <person name="Schwartz D.C."/>
            <person name="Thamatrakoln K."/>
            <person name="Valentin K."/>
            <person name="Vardi A."/>
            <person name="Wilkerson F.P."/>
            <person name="Rokhsar D.S."/>
        </authorList>
    </citation>
    <scope>NUCLEOTIDE SEQUENCE [LARGE SCALE GENOMIC DNA]</scope>
    <source>
        <strain evidence="4 5">CCMP1335</strain>
    </source>
</reference>
<feature type="coiled-coil region" evidence="2">
    <location>
        <begin position="378"/>
        <end position="433"/>
    </location>
</feature>
<proteinExistence type="predicted"/>
<dbReference type="PANTHER" id="PTHR24200:SF11">
    <property type="entry name" value="TOUCAN, ISOFORM A"/>
    <property type="match status" value="1"/>
</dbReference>
<reference evidence="4 5" key="2">
    <citation type="journal article" date="2008" name="Nature">
        <title>The Phaeodactylum genome reveals the evolutionary history of diatom genomes.</title>
        <authorList>
            <person name="Bowler C."/>
            <person name="Allen A.E."/>
            <person name="Badger J.H."/>
            <person name="Grimwood J."/>
            <person name="Jabbari K."/>
            <person name="Kuo A."/>
            <person name="Maheswari U."/>
            <person name="Martens C."/>
            <person name="Maumus F."/>
            <person name="Otillar R.P."/>
            <person name="Rayko E."/>
            <person name="Salamov A."/>
            <person name="Vandepoele K."/>
            <person name="Beszteri B."/>
            <person name="Gruber A."/>
            <person name="Heijde M."/>
            <person name="Katinka M."/>
            <person name="Mock T."/>
            <person name="Valentin K."/>
            <person name="Verret F."/>
            <person name="Berges J.A."/>
            <person name="Brownlee C."/>
            <person name="Cadoret J.P."/>
            <person name="Chiovitti A."/>
            <person name="Choi C.J."/>
            <person name="Coesel S."/>
            <person name="De Martino A."/>
            <person name="Detter J.C."/>
            <person name="Durkin C."/>
            <person name="Falciatore A."/>
            <person name="Fournet J."/>
            <person name="Haruta M."/>
            <person name="Huysman M.J."/>
            <person name="Jenkins B.D."/>
            <person name="Jiroutova K."/>
            <person name="Jorgensen R.E."/>
            <person name="Joubert Y."/>
            <person name="Kaplan A."/>
            <person name="Kroger N."/>
            <person name="Kroth P.G."/>
            <person name="La Roche J."/>
            <person name="Lindquist E."/>
            <person name="Lommer M."/>
            <person name="Martin-Jezequel V."/>
            <person name="Lopez P.J."/>
            <person name="Lucas S."/>
            <person name="Mangogna M."/>
            <person name="McGinnis K."/>
            <person name="Medlin L.K."/>
            <person name="Montsant A."/>
            <person name="Oudot-Le Secq M.P."/>
            <person name="Napoli C."/>
            <person name="Obornik M."/>
            <person name="Parker M.S."/>
            <person name="Petit J.L."/>
            <person name="Porcel B.M."/>
            <person name="Poulsen N."/>
            <person name="Robison M."/>
            <person name="Rychlewski L."/>
            <person name="Rynearson T.A."/>
            <person name="Schmutz J."/>
            <person name="Shapiro H."/>
            <person name="Siaut M."/>
            <person name="Stanley M."/>
            <person name="Sussman M.R."/>
            <person name="Taylor A.R."/>
            <person name="Vardi A."/>
            <person name="von Dassow P."/>
            <person name="Vyverman W."/>
            <person name="Willis A."/>
            <person name="Wyrwicz L.S."/>
            <person name="Rokhsar D.S."/>
            <person name="Weissenbach J."/>
            <person name="Armbrust E.V."/>
            <person name="Green B.R."/>
            <person name="Van de Peer Y."/>
            <person name="Grigoriev I.V."/>
        </authorList>
    </citation>
    <scope>NUCLEOTIDE SEQUENCE [LARGE SCALE GENOMIC DNA]</scope>
    <source>
        <strain evidence="4 5">CCMP1335</strain>
    </source>
</reference>
<organism evidence="4 5">
    <name type="scientific">Thalassiosira pseudonana</name>
    <name type="common">Marine diatom</name>
    <name type="synonym">Cyclotella nana</name>
    <dbReference type="NCBI Taxonomy" id="35128"/>
    <lineage>
        <taxon>Eukaryota</taxon>
        <taxon>Sar</taxon>
        <taxon>Stramenopiles</taxon>
        <taxon>Ochrophyta</taxon>
        <taxon>Bacillariophyta</taxon>
        <taxon>Coscinodiscophyceae</taxon>
        <taxon>Thalassiosirophycidae</taxon>
        <taxon>Thalassiosirales</taxon>
        <taxon>Thalassiosiraceae</taxon>
        <taxon>Thalassiosira</taxon>
    </lineage>
</organism>
<feature type="region of interest" description="Disordered" evidence="3">
    <location>
        <begin position="1"/>
        <end position="20"/>
    </location>
</feature>
<feature type="coiled-coil region" evidence="2">
    <location>
        <begin position="316"/>
        <end position="350"/>
    </location>
</feature>
<feature type="coiled-coil region" evidence="2">
    <location>
        <begin position="501"/>
        <end position="577"/>
    </location>
</feature>
<dbReference type="AlphaFoldDB" id="B8CD82"/>
<gene>
    <name evidence="4" type="ORF">THAPSDRAFT_24981</name>
</gene>
<dbReference type="InParanoid" id="B8CD82"/>
<keyword evidence="1 2" id="KW-0175">Coiled coil</keyword>
<feature type="compositionally biased region" description="Basic and acidic residues" evidence="3">
    <location>
        <begin position="288"/>
        <end position="302"/>
    </location>
</feature>
<dbReference type="KEGG" id="tps:THAPSDRAFT_24981"/>
<dbReference type="EMBL" id="CM000650">
    <property type="protein sequence ID" value="EED88422.1"/>
    <property type="molecule type" value="Genomic_DNA"/>
</dbReference>
<name>B8CD82_THAPS</name>
<dbReference type="RefSeq" id="XP_002294067.1">
    <property type="nucleotide sequence ID" value="XM_002294031.1"/>
</dbReference>
<feature type="region of interest" description="Disordered" evidence="3">
    <location>
        <begin position="108"/>
        <end position="135"/>
    </location>
</feature>
<evidence type="ECO:0000256" key="3">
    <source>
        <dbReference type="SAM" id="MobiDB-lite"/>
    </source>
</evidence>
<dbReference type="GeneID" id="7451876"/>
<feature type="compositionally biased region" description="Polar residues" evidence="3">
    <location>
        <begin position="252"/>
        <end position="265"/>
    </location>
</feature>